<feature type="transmembrane region" description="Helical" evidence="2">
    <location>
        <begin position="114"/>
        <end position="132"/>
    </location>
</feature>
<feature type="transmembrane region" description="Helical" evidence="2">
    <location>
        <begin position="192"/>
        <end position="213"/>
    </location>
</feature>
<dbReference type="EMBL" id="CP042997">
    <property type="protein sequence ID" value="QEH38816.1"/>
    <property type="molecule type" value="Genomic_DNA"/>
</dbReference>
<gene>
    <name evidence="3" type="ORF">OJF2_74260</name>
</gene>
<evidence type="ECO:0000256" key="2">
    <source>
        <dbReference type="SAM" id="Phobius"/>
    </source>
</evidence>
<feature type="transmembrane region" description="Helical" evidence="2">
    <location>
        <begin position="168"/>
        <end position="186"/>
    </location>
</feature>
<evidence type="ECO:0000256" key="1">
    <source>
        <dbReference type="SAM" id="MobiDB-lite"/>
    </source>
</evidence>
<dbReference type="Proteomes" id="UP000324233">
    <property type="component" value="Chromosome"/>
</dbReference>
<dbReference type="RefSeq" id="WP_148598215.1">
    <property type="nucleotide sequence ID" value="NZ_CP042997.1"/>
</dbReference>
<accession>A0A5B9WDV5</accession>
<evidence type="ECO:0000313" key="3">
    <source>
        <dbReference type="EMBL" id="QEH38816.1"/>
    </source>
</evidence>
<dbReference type="OrthoDB" id="278986at2"/>
<feature type="transmembrane region" description="Helical" evidence="2">
    <location>
        <begin position="138"/>
        <end position="161"/>
    </location>
</feature>
<evidence type="ECO:0000313" key="4">
    <source>
        <dbReference type="Proteomes" id="UP000324233"/>
    </source>
</evidence>
<keyword evidence="2" id="KW-1133">Transmembrane helix</keyword>
<feature type="compositionally biased region" description="Basic and acidic residues" evidence="1">
    <location>
        <begin position="80"/>
        <end position="96"/>
    </location>
</feature>
<protein>
    <submittedName>
        <fullName evidence="3">Uncharacterized protein</fullName>
    </submittedName>
</protein>
<keyword evidence="2" id="KW-0472">Membrane</keyword>
<proteinExistence type="predicted"/>
<sequence length="222" mass="23469">MRISFACPSCNAGGSADAAYIGREVRCRQCNTRFAIRDPEASGPDVYALEEPEAPAPRRVGASGGGEGRSGPEAVFVPARTDERPGRPRRAKEASPRPRPRRGRDAPDIPWARWLARGAAAFLAIVGGIALLAPNGLWLAGCTLMAAGGLFVLIGHFGGAYVAFTEDFVHGFFYLTFPLYTAYYIATNWDDMWVFFACSTAGAGLASVGITLVEHAAAAAAG</sequence>
<organism evidence="3 4">
    <name type="scientific">Aquisphaera giovannonii</name>
    <dbReference type="NCBI Taxonomy" id="406548"/>
    <lineage>
        <taxon>Bacteria</taxon>
        <taxon>Pseudomonadati</taxon>
        <taxon>Planctomycetota</taxon>
        <taxon>Planctomycetia</taxon>
        <taxon>Isosphaerales</taxon>
        <taxon>Isosphaeraceae</taxon>
        <taxon>Aquisphaera</taxon>
    </lineage>
</organism>
<dbReference type="AlphaFoldDB" id="A0A5B9WDV5"/>
<dbReference type="KEGG" id="agv:OJF2_74260"/>
<name>A0A5B9WDV5_9BACT</name>
<reference evidence="3 4" key="1">
    <citation type="submission" date="2019-08" db="EMBL/GenBank/DDBJ databases">
        <title>Deep-cultivation of Planctomycetes and their phenomic and genomic characterization uncovers novel biology.</title>
        <authorList>
            <person name="Wiegand S."/>
            <person name="Jogler M."/>
            <person name="Boedeker C."/>
            <person name="Pinto D."/>
            <person name="Vollmers J."/>
            <person name="Rivas-Marin E."/>
            <person name="Kohn T."/>
            <person name="Peeters S.H."/>
            <person name="Heuer A."/>
            <person name="Rast P."/>
            <person name="Oberbeckmann S."/>
            <person name="Bunk B."/>
            <person name="Jeske O."/>
            <person name="Meyerdierks A."/>
            <person name="Storesund J.E."/>
            <person name="Kallscheuer N."/>
            <person name="Luecker S."/>
            <person name="Lage O.M."/>
            <person name="Pohl T."/>
            <person name="Merkel B.J."/>
            <person name="Hornburger P."/>
            <person name="Mueller R.-W."/>
            <person name="Bruemmer F."/>
            <person name="Labrenz M."/>
            <person name="Spormann A.M."/>
            <person name="Op den Camp H."/>
            <person name="Overmann J."/>
            <person name="Amann R."/>
            <person name="Jetten M.S.M."/>
            <person name="Mascher T."/>
            <person name="Medema M.H."/>
            <person name="Devos D.P."/>
            <person name="Kaster A.-K."/>
            <person name="Ovreas L."/>
            <person name="Rohde M."/>
            <person name="Galperin M.Y."/>
            <person name="Jogler C."/>
        </authorList>
    </citation>
    <scope>NUCLEOTIDE SEQUENCE [LARGE SCALE GENOMIC DNA]</scope>
    <source>
        <strain evidence="3 4">OJF2</strain>
    </source>
</reference>
<feature type="region of interest" description="Disordered" evidence="1">
    <location>
        <begin position="43"/>
        <end position="105"/>
    </location>
</feature>
<keyword evidence="4" id="KW-1185">Reference proteome</keyword>
<keyword evidence="2" id="KW-0812">Transmembrane</keyword>